<proteinExistence type="predicted"/>
<feature type="repeat" description="WD" evidence="3">
    <location>
        <begin position="399"/>
        <end position="438"/>
    </location>
</feature>
<gene>
    <name evidence="7" type="ORF">BB558_005223</name>
    <name evidence="6" type="ORF">BB558_006372</name>
    <name evidence="5" type="ORF">BB558_006958</name>
</gene>
<protein>
    <submittedName>
        <fullName evidence="7">Uncharacterized protein</fullName>
    </submittedName>
</protein>
<dbReference type="EMBL" id="MBFU01000990">
    <property type="protein sequence ID" value="PVZ97107.1"/>
    <property type="molecule type" value="Genomic_DNA"/>
</dbReference>
<dbReference type="PANTHER" id="PTHR22847">
    <property type="entry name" value="WD40 REPEAT PROTEIN"/>
    <property type="match status" value="1"/>
</dbReference>
<feature type="coiled-coil region" evidence="4">
    <location>
        <begin position="142"/>
        <end position="190"/>
    </location>
</feature>
<dbReference type="PRINTS" id="PR00320">
    <property type="entry name" value="GPROTEINBRPT"/>
</dbReference>
<dbReference type="SMART" id="SM00320">
    <property type="entry name" value="WD40"/>
    <property type="match status" value="6"/>
</dbReference>
<evidence type="ECO:0000256" key="2">
    <source>
        <dbReference type="ARBA" id="ARBA00022737"/>
    </source>
</evidence>
<feature type="repeat" description="WD" evidence="3">
    <location>
        <begin position="513"/>
        <end position="552"/>
    </location>
</feature>
<accession>A0A2U1J136</accession>
<dbReference type="InterPro" id="IPR036322">
    <property type="entry name" value="WD40_repeat_dom_sf"/>
</dbReference>
<reference evidence="7 8" key="1">
    <citation type="journal article" date="2018" name="MBio">
        <title>Comparative Genomics Reveals the Core Gene Toolbox for the Fungus-Insect Symbiosis.</title>
        <authorList>
            <person name="Wang Y."/>
            <person name="Stata M."/>
            <person name="Wang W."/>
            <person name="Stajich J.E."/>
            <person name="White M.M."/>
            <person name="Moncalvo J.M."/>
        </authorList>
    </citation>
    <scope>NUCLEOTIDE SEQUENCE [LARGE SCALE GENOMIC DNA]</scope>
    <source>
        <strain evidence="7 8">AUS-126-30</strain>
    </source>
</reference>
<sequence>MENKTRLKNRNPDNILKHLRKNSNASSAASASLFSGFVAKKEELNARRINRNKTNVQEGSRNIGGLLRMFGAKKTDVGPINANIDWDKSRNALGQRGLLQKKPTLESELLLAKLPEWTKAKNFLSMDERSHLDKKHSVNETESILMDERNELLKKIAKLEQLKTNYQHKINLAEEEILDFEFRKDKIEKELAFIWQQNLVVDDQSDNEDPLEMQNYGIKPIVKFSGCHYAGISAVDYSKNTSMVALGSLDTRVSLWDAESGKELYKIEGHSDIIRGVQFYDKYLITSANDGRVRMWDLDLAKSVIPVEYLDLDGNYLNPDHNNIEPQNETDTSNKGVVDRVSDFSYFSPSRKTKRESASLISKENTAAPFISRTSTTPLVSPSIALHVAPMELCCETTFVGHQGAVTCFEAHNGLLISGSADGSIREWDLNTGLLIQRLDVLWSLNQNQSSRLTMKKNQTSGESENGGFKGNEFGAGGYIGALQFYGPALATGTYDGVVQMWDRRTGQVVRSFTAHSDEITSLKFNDNSLITSSLDCTVAIWDLRSTKLTQRVRFDDVVTSVSLDDSFYHSLGSNSRQRNDGYKNSLWITTPGDSLYHYSPTIAEIRGFSTTTGELTSRRQKIALGDLDLPIISPSLRSSFSKLKTGSKNLFTDYGDNSFGSQLQNKTQGKKSENTISPVSIIQAKTINGTNRQLLTGSIDGTATLWSV</sequence>
<dbReference type="InterPro" id="IPR019775">
    <property type="entry name" value="WD40_repeat_CS"/>
</dbReference>
<keyword evidence="1 3" id="KW-0853">WD repeat</keyword>
<keyword evidence="2" id="KW-0677">Repeat</keyword>
<dbReference type="InterPro" id="IPR001680">
    <property type="entry name" value="WD40_rpt"/>
</dbReference>
<dbReference type="EMBL" id="MBFU01000512">
    <property type="protein sequence ID" value="PVZ98769.1"/>
    <property type="molecule type" value="Genomic_DNA"/>
</dbReference>
<feature type="repeat" description="WD" evidence="3">
    <location>
        <begin position="695"/>
        <end position="709"/>
    </location>
</feature>
<dbReference type="PROSITE" id="PS50294">
    <property type="entry name" value="WD_REPEATS_REGION"/>
    <property type="match status" value="4"/>
</dbReference>
<dbReference type="EMBL" id="MBFU01000765">
    <property type="protein sequence ID" value="PVZ97661.1"/>
    <property type="molecule type" value="Genomic_DNA"/>
</dbReference>
<comment type="caution">
    <text evidence="7">The sequence shown here is derived from an EMBL/GenBank/DDBJ whole genome shotgun (WGS) entry which is preliminary data.</text>
</comment>
<evidence type="ECO:0000313" key="5">
    <source>
        <dbReference type="EMBL" id="PVZ97107.1"/>
    </source>
</evidence>
<dbReference type="InterPro" id="IPR020472">
    <property type="entry name" value="WD40_PAC1"/>
</dbReference>
<feature type="repeat" description="WD" evidence="3">
    <location>
        <begin position="490"/>
        <end position="512"/>
    </location>
</feature>
<evidence type="ECO:0000256" key="4">
    <source>
        <dbReference type="SAM" id="Coils"/>
    </source>
</evidence>
<organism evidence="7 8">
    <name type="scientific">Smittium angustum</name>
    <dbReference type="NCBI Taxonomy" id="133377"/>
    <lineage>
        <taxon>Eukaryota</taxon>
        <taxon>Fungi</taxon>
        <taxon>Fungi incertae sedis</taxon>
        <taxon>Zoopagomycota</taxon>
        <taxon>Kickxellomycotina</taxon>
        <taxon>Harpellomycetes</taxon>
        <taxon>Harpellales</taxon>
        <taxon>Legeriomycetaceae</taxon>
        <taxon>Smittium</taxon>
    </lineage>
</organism>
<evidence type="ECO:0000256" key="3">
    <source>
        <dbReference type="PROSITE-ProRule" id="PRU00221"/>
    </source>
</evidence>
<dbReference type="Proteomes" id="UP000245591">
    <property type="component" value="Unassembled WGS sequence"/>
</dbReference>
<dbReference type="PROSITE" id="PS00678">
    <property type="entry name" value="WD_REPEATS_1"/>
    <property type="match status" value="3"/>
</dbReference>
<dbReference type="AlphaFoldDB" id="A0A2U1J136"/>
<feature type="repeat" description="WD" evidence="3">
    <location>
        <begin position="267"/>
        <end position="306"/>
    </location>
</feature>
<dbReference type="Pfam" id="PF00400">
    <property type="entry name" value="WD40"/>
    <property type="match status" value="4"/>
</dbReference>
<dbReference type="GO" id="GO:1990234">
    <property type="term" value="C:transferase complex"/>
    <property type="evidence" value="ECO:0007669"/>
    <property type="project" value="UniProtKB-ARBA"/>
</dbReference>
<evidence type="ECO:0000256" key="1">
    <source>
        <dbReference type="ARBA" id="ARBA00022574"/>
    </source>
</evidence>
<name>A0A2U1J136_SMIAN</name>
<keyword evidence="4" id="KW-0175">Coiled coil</keyword>
<evidence type="ECO:0000313" key="8">
    <source>
        <dbReference type="Proteomes" id="UP000245591"/>
    </source>
</evidence>
<dbReference type="InterPro" id="IPR015943">
    <property type="entry name" value="WD40/YVTN_repeat-like_dom_sf"/>
</dbReference>
<dbReference type="Gene3D" id="6.10.280.220">
    <property type="match status" value="1"/>
</dbReference>
<dbReference type="PROSITE" id="PS50082">
    <property type="entry name" value="WD_REPEATS_2"/>
    <property type="match status" value="6"/>
</dbReference>
<dbReference type="Gene3D" id="2.130.10.10">
    <property type="entry name" value="YVTN repeat-like/Quinoprotein amine dehydrogenase"/>
    <property type="match status" value="2"/>
</dbReference>
<evidence type="ECO:0000313" key="6">
    <source>
        <dbReference type="EMBL" id="PVZ97661.1"/>
    </source>
</evidence>
<keyword evidence="8" id="KW-1185">Reference proteome</keyword>
<evidence type="ECO:0000313" key="7">
    <source>
        <dbReference type="EMBL" id="PVZ98769.1"/>
    </source>
</evidence>
<dbReference type="PANTHER" id="PTHR22847:SF637">
    <property type="entry name" value="WD REPEAT DOMAIN 5B"/>
    <property type="match status" value="1"/>
</dbReference>
<dbReference type="SUPFAM" id="SSF50978">
    <property type="entry name" value="WD40 repeat-like"/>
    <property type="match status" value="1"/>
</dbReference>
<feature type="repeat" description="WD" evidence="3">
    <location>
        <begin position="225"/>
        <end position="266"/>
    </location>
</feature>